<evidence type="ECO:0000313" key="1">
    <source>
        <dbReference type="EMBL" id="GBN23440.1"/>
    </source>
</evidence>
<evidence type="ECO:0000313" key="2">
    <source>
        <dbReference type="Proteomes" id="UP000499080"/>
    </source>
</evidence>
<proteinExistence type="predicted"/>
<reference evidence="1 2" key="1">
    <citation type="journal article" date="2019" name="Sci. Rep.">
        <title>Orb-weaving spider Araneus ventricosus genome elucidates the spidroin gene catalogue.</title>
        <authorList>
            <person name="Kono N."/>
            <person name="Nakamura H."/>
            <person name="Ohtoshi R."/>
            <person name="Moran D.A.P."/>
            <person name="Shinohara A."/>
            <person name="Yoshida Y."/>
            <person name="Fujiwara M."/>
            <person name="Mori M."/>
            <person name="Tomita M."/>
            <person name="Arakawa K."/>
        </authorList>
    </citation>
    <scope>NUCLEOTIDE SEQUENCE [LARGE SCALE GENOMIC DNA]</scope>
</reference>
<gene>
    <name evidence="1" type="ORF">AVEN_219090_1</name>
</gene>
<comment type="caution">
    <text evidence="1">The sequence shown here is derived from an EMBL/GenBank/DDBJ whole genome shotgun (WGS) entry which is preliminary data.</text>
</comment>
<protein>
    <submittedName>
        <fullName evidence="1">Uncharacterized protein</fullName>
    </submittedName>
</protein>
<keyword evidence="2" id="KW-1185">Reference proteome</keyword>
<name>A0A4Y2MAL7_ARAVE</name>
<organism evidence="1 2">
    <name type="scientific">Araneus ventricosus</name>
    <name type="common">Orbweaver spider</name>
    <name type="synonym">Epeira ventricosa</name>
    <dbReference type="NCBI Taxonomy" id="182803"/>
    <lineage>
        <taxon>Eukaryota</taxon>
        <taxon>Metazoa</taxon>
        <taxon>Ecdysozoa</taxon>
        <taxon>Arthropoda</taxon>
        <taxon>Chelicerata</taxon>
        <taxon>Arachnida</taxon>
        <taxon>Araneae</taxon>
        <taxon>Araneomorphae</taxon>
        <taxon>Entelegynae</taxon>
        <taxon>Araneoidea</taxon>
        <taxon>Araneidae</taxon>
        <taxon>Araneus</taxon>
    </lineage>
</organism>
<dbReference type="Proteomes" id="UP000499080">
    <property type="component" value="Unassembled WGS sequence"/>
</dbReference>
<dbReference type="EMBL" id="BGPR01006995">
    <property type="protein sequence ID" value="GBN23440.1"/>
    <property type="molecule type" value="Genomic_DNA"/>
</dbReference>
<sequence length="218" mass="25094">MTLSLADWKLTESQIAHAFDWGRSEPYFQRHAQTAQNLLLEKIKNAGSLKELKNTWNHLDVGSQHLLRKVLTPCKIKVIDKIFFIAKKKLKKIERSVVPAEAKEEGKVAIIQSTGTKLAKHLGLIETESEPSTNTASSSVSPPKELKPVKSLKELRRLYETLYEMLQSTQQYERCVKLQKKFKSRRMDVKRLIQNGEKKIARQLIVCTSKEFLTTFEK</sequence>
<dbReference type="AlphaFoldDB" id="A0A4Y2MAL7"/>
<accession>A0A4Y2MAL7</accession>